<keyword evidence="1" id="KW-0732">Signal</keyword>
<name>A0ABW5NMK7_9SPHI</name>
<dbReference type="RefSeq" id="WP_380869736.1">
    <property type="nucleotide sequence ID" value="NZ_JBHUMA010000006.1"/>
</dbReference>
<reference evidence="4" key="1">
    <citation type="journal article" date="2019" name="Int. J. Syst. Evol. Microbiol.">
        <title>The Global Catalogue of Microorganisms (GCM) 10K type strain sequencing project: providing services to taxonomists for standard genome sequencing and annotation.</title>
        <authorList>
            <consortium name="The Broad Institute Genomics Platform"/>
            <consortium name="The Broad Institute Genome Sequencing Center for Infectious Disease"/>
            <person name="Wu L."/>
            <person name="Ma J."/>
        </authorList>
    </citation>
    <scope>NUCLEOTIDE SEQUENCE [LARGE SCALE GENOMIC DNA]</scope>
    <source>
        <strain evidence="4">KCTC 42248</strain>
    </source>
</reference>
<organism evidence="3 4">
    <name type="scientific">Sphingobacterium corticis</name>
    <dbReference type="NCBI Taxonomy" id="1812823"/>
    <lineage>
        <taxon>Bacteria</taxon>
        <taxon>Pseudomonadati</taxon>
        <taxon>Bacteroidota</taxon>
        <taxon>Sphingobacteriia</taxon>
        <taxon>Sphingobacteriales</taxon>
        <taxon>Sphingobacteriaceae</taxon>
        <taxon>Sphingobacterium</taxon>
    </lineage>
</organism>
<dbReference type="InterPro" id="IPR011871">
    <property type="entry name" value="Fib_succ_major"/>
</dbReference>
<evidence type="ECO:0000259" key="2">
    <source>
        <dbReference type="Pfam" id="PF09603"/>
    </source>
</evidence>
<dbReference type="PROSITE" id="PS51257">
    <property type="entry name" value="PROKAR_LIPOPROTEIN"/>
    <property type="match status" value="1"/>
</dbReference>
<feature type="domain" description="Fibrobacter succinogenes major paralogous" evidence="2">
    <location>
        <begin position="358"/>
        <end position="568"/>
    </location>
</feature>
<evidence type="ECO:0000256" key="1">
    <source>
        <dbReference type="SAM" id="SignalP"/>
    </source>
</evidence>
<gene>
    <name evidence="3" type="ORF">ACFSQ3_11655</name>
</gene>
<comment type="caution">
    <text evidence="3">The sequence shown here is derived from an EMBL/GenBank/DDBJ whole genome shotgun (WGS) entry which is preliminary data.</text>
</comment>
<proteinExistence type="predicted"/>
<dbReference type="EMBL" id="JBHUMA010000006">
    <property type="protein sequence ID" value="MFD2599610.1"/>
    <property type="molecule type" value="Genomic_DNA"/>
</dbReference>
<dbReference type="Proteomes" id="UP001597393">
    <property type="component" value="Unassembled WGS sequence"/>
</dbReference>
<dbReference type="NCBIfam" id="TIGR02145">
    <property type="entry name" value="Fib_succ_major"/>
    <property type="match status" value="1"/>
</dbReference>
<protein>
    <submittedName>
        <fullName evidence="3">FISUMP domain-containing protein</fullName>
    </submittedName>
</protein>
<feature type="signal peptide" evidence="1">
    <location>
        <begin position="1"/>
        <end position="19"/>
    </location>
</feature>
<keyword evidence="4" id="KW-1185">Reference proteome</keyword>
<feature type="chain" id="PRO_5046873650" evidence="1">
    <location>
        <begin position="20"/>
        <end position="571"/>
    </location>
</feature>
<dbReference type="Pfam" id="PF09603">
    <property type="entry name" value="Fib_succ_major"/>
    <property type="match status" value="1"/>
</dbReference>
<accession>A0ABW5NMK7</accession>
<sequence>MMKQTLTVTLALTLFNALLIVQSCSKSSDEVSGDGMATIGVNLASDEVDNRDQLFGSMKSNLPDQNSLLANPSSSLTEEIPFNDDFYIITDLVEEEPDVPRANKRLKDNTKADAVISPIQRQIKFRLAVYNSSGNYVTDKIYSISTTGSVTPDDGQQLQVNRGQYHFVAYSYNTNSAPTETLTGTTINSAININPATFPNFIMFNSGLRTIVPGADNSLNIAFKYRFSGVRVLVDATATGYLISEIGATSLASTRSAASVTLLNGNVAFSGETSNRAITFPTATGGATTRQSSFSSVANNITNGTLTIASLNIGPLNRTTPISIPNVRFDPGVVYNLRVRIVPNDSYVTVNGVEAAVINGRQWMRRNLGVAASVNPDEPATGGSFQTQMGNYYQWGRRGVRATPTTGAVATDTIGLWTSNAANGAWYNATPATNGGKVTANDPCPNGWRVPTSTEWSALVESTTQLVADNRGTDWTASNTKFTSAKVFRSRRNSNVILTFPASGYYQPSDRTLALRGNAGYYWSSTEASTGTSIETTSLRAVLGQAEGAVVGQGSGNRSFAFNIRCTRAVL</sequence>
<evidence type="ECO:0000313" key="4">
    <source>
        <dbReference type="Proteomes" id="UP001597393"/>
    </source>
</evidence>
<evidence type="ECO:0000313" key="3">
    <source>
        <dbReference type="EMBL" id="MFD2599610.1"/>
    </source>
</evidence>